<proteinExistence type="predicted"/>
<sequence length="2827" mass="319285">MKIKSKSSYHKSENTYRFLTFAERLANVNIDVIHRIDRTGSYAEEVETYFSEGLTKWRDLNLTEHFTAFLKEVSNKSQSFNMLVFHQKSIVECLKTHLGVKNSLAYQPLLDLVVQLARDLQTDFYPHFPDFFILITSLLDTKDTEVLEWAFTCLSYLYKYLWRLMVKDMNNIYKLYSTLLAHKKEHIRKFAAESFSFLMRKVPDLDALLNLVFSDLQQHPDKAEGAGQLLFEMCKGVRNMFHSCTATALPVALRKLGPETSPVVSLPWDTVRDTLDHMAQAAAGHVDREHFLVLWESLEVSVVEVLDIMEAKGEQAGPATEQLERLLFIFHTLVSHRDGVKVTKPEAVCKMVLRLIQSSALSVSCSRLLLQIVSSLLLGENISLPKALIQETVEKVFASAIGEDLKLEFTKEMFTMKQFEQLFLPSLLHFTAALFGSGSPLSHHCALEVLVHLILAKAPPPTDGSMAFETYPLLFTGQTTRVFSGKEASQATGMTSEKPAVPELVLSLVTFPEEQNQSITDLSLPWAALVLLPHLRPLPPASVVPAVTAFLNHLLCEIENEKLGKAGLFVARQALSCLLSLDDSAELLSLVTVDKITYILRKFPTDVTALLLGDLYYTRLSLSGVSEHLSHIALLELYQILHANLSSNISKIRLLTLRILSQFDAQLPRQTEGEENVEVQPVFAVCLQAELVPASVQDYRDKLLHLRKLRHDLVQRSLPKGPLGTFQQVPLRYLIAMLFVNFKPMWDAVIELLVSHARGMDNKDFWGVFYEHLELVAGLAEKELQRDTKNDEDEDEEEESNHQDEPGCDVIESGDVGVLFLEQLKVTSDPNERTDFPNFRSLLWRAMAQFPDKVEPRSRELSPLLLRFIRNEFYPADLLVAPTQDLRRRNTPEPEDSGMAVEEEEEEQEAEEDSRQQKKAPPRRAAAKQLIAHLKVFAKFTNPRALYLESNLSELYNQLLCHQDQQIQRVALECVLTYKDSNIVPYKENLERLLDDKHFKEEIVHFNISEETGVIDASHRARLIPLLMRILFGRLRSKAGSKFQGKANTASRSSIILRFLAGCQAEELGMFIDLLLEPVCHHSQGSCLTAVERAIAETDVGAILPLGRQHSLLNIINVVIQKLGHLIHIYLPKVLQILLCVTASVSTILDKREQLRAGCVSPLKNLRRLGILMIQDFFHSFDSYSFSADEVDAVFQAVVWPQVCRLPTESPYSPTPLLKLIHVWCKDARYFPLLAKQRPDHPECDVLLNVFALLSAKNASPVTISMVMDIAESLASTEDFVAMEAETELNVNGLMLPQPEEGALITADSITVGSRLLLPHISTLLQYLSGVVRNTDRLKKKKFRAQVAKELNILSKVSRFVSDKEQSSVLISLLLPYLQKGNNPQETEIDILATLQNLLRQCVQPSVFVRPLSKLFSFIHHKLPRQALTSVFQTLSDLEPSLTYITDVATKLNAFDSRHLDEIYFDVRLTAFQEATRRVKDMQTLDLDYISMIIHNCFHTYEIGDMSLADNATLCLSAVITQLAAVGAGEQIYKDIVQHTILDAVHKGLRSKTESVQHEYTSVLACLVKTFPCKKEFRDLVQLTNYNDLESDFFEHMKHIQIHRRGRALRKLAKQLTEGTVVMTSRSLQNYIMPYAMTALLDEKMLKHENMTSASVEVVGAVCRKLTWSKYLYYLKHFIHILQTAQAEQKLAVSLLVTVLEAFHFDHQTLSREMEAAKAREAGSVTIDAVDKDEGQADESDASDDEEPMDADSTVAPIDVAMETENNDGEEGGIVLDAATTETKGSAAPKPAAVASGLPQSREELESLISSIHQTVNASVLPRLHKCLTAKVQRDEEHKAVKSKDVKDEEVARIPIAFAMVKLMQTLPPHIMEANLPGILIKVCVLLRNRFQEIRDVARGTLVKIIETLGCRYLQYLLKEMQGVLVKGYQVHVLTFTVYQLLSALSPALKSGDLDPCMNMLIDIFNNELFGAVAEEKEVKGIVSKLMEARHSKSMDSYGLLAQFCSRESITKLILPLKEILETSSSLKVCNRVAAVLRRLVQGLLVNEGMTPQDILLLSHGLISQSLPLLTKRDREKASTQPPPDPRLPPPSCLLLPATPKRGGQKALVSRRTNMHILVDAGLKLLHLSMKKSKVTSSEASAREMLDPFVQLLLDCLDSMHVKVITEALVAFTWLLKFPLPAVEQNADQLTKGLFVLLKDYSKAGAARGENYHLVQNCFKAITILVKNIKTNQISETQLQVLLGYAEEDIYDQSRQATAFGLLKAILSRKLVVPEMEEVMKKVAKLSVTGSNAMIRIHCRQIYLKYLLDYPLGRKLRGHLDFVVAQLQYEHDTGRESALEMLAYIFQTFPKNLLLQHSGLFFAPLALVVVNDDSARCKKMAAMAIKTLLTHLDLNRQNTLFSLVNTWLNAKKASLRRLGAQVCGLFVEVEEENFARRLDDLLPLLEREINPENYEDIEEEQDEKGADRLLFSYLTLITKLSKHCSLLELNKPHETLFRIWGHVEAHLRYPHCWIWLTSSQLFGQLFAAQQAEQLVAIWREEAGDLPQSVATDFITRNLDKKMRELALSFCHQLQSKFLDTASGEQVIKNLLFVGKVIYLISPESDVTSSQEGAKEEADQRENGDEDEQKEESEKEVEEEDENDEDQNDKDENDKDDRPPSLLWLVKKLSLMAKREAAHTPKVPLKRTCVFKFLGAIAMDLGKERLGPYLTTIITPLYRELDSTYADQDPTLKNLAQELIELLKRQVGLEKFSLAFSAVQKEFSQRRAARKRQRAMQAVANPDIAAKKKLKKHKNKIEAKKRKIEFLRPGYKAKKHRSHALKDLAMVQ</sequence>
<dbReference type="InterPro" id="IPR016024">
    <property type="entry name" value="ARM-type_fold"/>
</dbReference>
<dbReference type="PANTHER" id="PTHR17695:SF11">
    <property type="entry name" value="SMALL SUBUNIT PROCESSOME COMPONENT 20 HOMOLOG"/>
    <property type="match status" value="1"/>
</dbReference>
<feature type="compositionally biased region" description="Acidic residues" evidence="1">
    <location>
        <begin position="790"/>
        <end position="799"/>
    </location>
</feature>
<comment type="caution">
    <text evidence="5">The sequence shown here is derived from an EMBL/GenBank/DDBJ whole genome shotgun (WGS) entry which is preliminary data.</text>
</comment>
<feature type="compositionally biased region" description="Basic and acidic residues" evidence="1">
    <location>
        <begin position="2612"/>
        <end position="2622"/>
    </location>
</feature>
<evidence type="ECO:0000313" key="5">
    <source>
        <dbReference type="EMBL" id="KAK2858821.1"/>
    </source>
</evidence>
<dbReference type="GO" id="GO:0030686">
    <property type="term" value="C:90S preribosome"/>
    <property type="evidence" value="ECO:0007669"/>
    <property type="project" value="TreeGrafter"/>
</dbReference>
<evidence type="ECO:0000259" key="4">
    <source>
        <dbReference type="Pfam" id="PF23099"/>
    </source>
</evidence>
<dbReference type="InterPro" id="IPR011989">
    <property type="entry name" value="ARM-like"/>
</dbReference>
<feature type="domain" description="U3 small nucleolar RNA-associated protein 20" evidence="3">
    <location>
        <begin position="1844"/>
        <end position="2063"/>
    </location>
</feature>
<protein>
    <recommendedName>
        <fullName evidence="7">Small subunit processome component 20 homolog</fullName>
    </recommendedName>
</protein>
<dbReference type="GO" id="GO:0032040">
    <property type="term" value="C:small-subunit processome"/>
    <property type="evidence" value="ECO:0007669"/>
    <property type="project" value="TreeGrafter"/>
</dbReference>
<dbReference type="Pfam" id="PF20416">
    <property type="entry name" value="UTP20"/>
    <property type="match status" value="1"/>
</dbReference>
<feature type="region of interest" description="Disordered" evidence="1">
    <location>
        <begin position="885"/>
        <end position="924"/>
    </location>
</feature>
<gene>
    <name evidence="5" type="ORF">Q5P01_003441</name>
</gene>
<reference evidence="5" key="1">
    <citation type="submission" date="2023-07" db="EMBL/GenBank/DDBJ databases">
        <title>Chromosome-level Genome Assembly of Striped Snakehead (Channa striata).</title>
        <authorList>
            <person name="Liu H."/>
        </authorList>
    </citation>
    <scope>NUCLEOTIDE SEQUENCE</scope>
    <source>
        <strain evidence="5">Gz</strain>
        <tissue evidence="5">Muscle</tissue>
    </source>
</reference>
<evidence type="ECO:0008006" key="7">
    <source>
        <dbReference type="Google" id="ProtNLM"/>
    </source>
</evidence>
<organism evidence="5 6">
    <name type="scientific">Channa striata</name>
    <name type="common">Snakehead murrel</name>
    <name type="synonym">Ophicephalus striatus</name>
    <dbReference type="NCBI Taxonomy" id="64152"/>
    <lineage>
        <taxon>Eukaryota</taxon>
        <taxon>Metazoa</taxon>
        <taxon>Chordata</taxon>
        <taxon>Craniata</taxon>
        <taxon>Vertebrata</taxon>
        <taxon>Euteleostomi</taxon>
        <taxon>Actinopterygii</taxon>
        <taxon>Neopterygii</taxon>
        <taxon>Teleostei</taxon>
        <taxon>Neoteleostei</taxon>
        <taxon>Acanthomorphata</taxon>
        <taxon>Anabantaria</taxon>
        <taxon>Anabantiformes</taxon>
        <taxon>Channoidei</taxon>
        <taxon>Channidae</taxon>
        <taxon>Channa</taxon>
    </lineage>
</organism>
<dbReference type="InterPro" id="IPR011430">
    <property type="entry name" value="UTP20_N"/>
</dbReference>
<keyword evidence="6" id="KW-1185">Reference proteome</keyword>
<feature type="domain" description="U3 small nucleolar RNA-associated protein 20 N-terminal" evidence="2">
    <location>
        <begin position="925"/>
        <end position="1552"/>
    </location>
</feature>
<dbReference type="SUPFAM" id="SSF48371">
    <property type="entry name" value="ARM repeat"/>
    <property type="match status" value="2"/>
</dbReference>
<dbReference type="InterPro" id="IPR052575">
    <property type="entry name" value="SSU_processome_comp_20"/>
</dbReference>
<feature type="region of interest" description="Disordered" evidence="1">
    <location>
        <begin position="784"/>
        <end position="809"/>
    </location>
</feature>
<feature type="region of interest" description="Disordered" evidence="1">
    <location>
        <begin position="2607"/>
        <end position="2658"/>
    </location>
</feature>
<feature type="compositionally biased region" description="Acidic residues" evidence="1">
    <location>
        <begin position="1736"/>
        <end position="1750"/>
    </location>
</feature>
<dbReference type="InterPro" id="IPR046523">
    <property type="entry name" value="UTP20_dom"/>
</dbReference>
<feature type="domain" description="U3 small nucleolar RNA-associated protein 20 C-terminal" evidence="4">
    <location>
        <begin position="2416"/>
        <end position="2804"/>
    </location>
</feature>
<dbReference type="PANTHER" id="PTHR17695">
    <property type="entry name" value="SMALL SUBUNIT PROCESSOME COMPONENT 20 HOMOLOG"/>
    <property type="match status" value="1"/>
</dbReference>
<feature type="compositionally biased region" description="Basic and acidic residues" evidence="1">
    <location>
        <begin position="2649"/>
        <end position="2658"/>
    </location>
</feature>
<dbReference type="Pfam" id="PF07539">
    <property type="entry name" value="UTP20_N"/>
    <property type="match status" value="1"/>
</dbReference>
<evidence type="ECO:0000259" key="2">
    <source>
        <dbReference type="Pfam" id="PF07539"/>
    </source>
</evidence>
<feature type="compositionally biased region" description="Acidic residues" evidence="1">
    <location>
        <begin position="2623"/>
        <end position="2648"/>
    </location>
</feature>
<dbReference type="InterPro" id="IPR057525">
    <property type="entry name" value="UTP20_C"/>
</dbReference>
<dbReference type="Proteomes" id="UP001187415">
    <property type="component" value="Unassembled WGS sequence"/>
</dbReference>
<evidence type="ECO:0000259" key="3">
    <source>
        <dbReference type="Pfam" id="PF20416"/>
    </source>
</evidence>
<dbReference type="Pfam" id="PF23099">
    <property type="entry name" value="UTP20_C"/>
    <property type="match status" value="1"/>
</dbReference>
<feature type="compositionally biased region" description="Acidic residues" evidence="1">
    <location>
        <begin position="893"/>
        <end position="912"/>
    </location>
</feature>
<accession>A0AA88NJJ2</accession>
<dbReference type="Gene3D" id="1.25.10.10">
    <property type="entry name" value="Leucine-rich Repeat Variant"/>
    <property type="match status" value="2"/>
</dbReference>
<name>A0AA88NJJ2_CHASR</name>
<feature type="region of interest" description="Disordered" evidence="1">
    <location>
        <begin position="1721"/>
        <end position="1751"/>
    </location>
</feature>
<evidence type="ECO:0000313" key="6">
    <source>
        <dbReference type="Proteomes" id="UP001187415"/>
    </source>
</evidence>
<dbReference type="EMBL" id="JAUPFM010000002">
    <property type="protein sequence ID" value="KAK2858821.1"/>
    <property type="molecule type" value="Genomic_DNA"/>
</dbReference>
<evidence type="ECO:0000256" key="1">
    <source>
        <dbReference type="SAM" id="MobiDB-lite"/>
    </source>
</evidence>